<feature type="domain" description="C2H2-type" evidence="9">
    <location>
        <begin position="377"/>
        <end position="404"/>
    </location>
</feature>
<evidence type="ECO:0000256" key="8">
    <source>
        <dbReference type="SAM" id="MobiDB-lite"/>
    </source>
</evidence>
<feature type="domain" description="C2H2-type" evidence="9">
    <location>
        <begin position="485"/>
        <end position="513"/>
    </location>
</feature>
<gene>
    <name evidence="10" type="ORF">ATC70_008916</name>
</gene>
<reference evidence="10 11" key="1">
    <citation type="submission" date="2022-11" db="EMBL/GenBank/DDBJ databases">
        <title>Mucor velutinosus strain NIH1002 WGS.</title>
        <authorList>
            <person name="Subramanian P."/>
            <person name="Mullikin J.C."/>
            <person name="Segre J.A."/>
            <person name="Zelazny A.M."/>
        </authorList>
    </citation>
    <scope>NUCLEOTIDE SEQUENCE [LARGE SCALE GENOMIC DNA]</scope>
    <source>
        <strain evidence="10 11">NIH1002</strain>
    </source>
</reference>
<feature type="domain" description="C2H2-type" evidence="9">
    <location>
        <begin position="593"/>
        <end position="621"/>
    </location>
</feature>
<dbReference type="SMART" id="SM00355">
    <property type="entry name" value="ZnF_C2H2"/>
    <property type="match status" value="6"/>
</dbReference>
<evidence type="ECO:0000256" key="5">
    <source>
        <dbReference type="ARBA" id="ARBA00022833"/>
    </source>
</evidence>
<protein>
    <recommendedName>
        <fullName evidence="9">C2H2-type domain-containing protein</fullName>
    </recommendedName>
</protein>
<dbReference type="GO" id="GO:0008270">
    <property type="term" value="F:zinc ion binding"/>
    <property type="evidence" value="ECO:0007669"/>
    <property type="project" value="UniProtKB-KW"/>
</dbReference>
<comment type="caution">
    <text evidence="10">The sequence shown here is derived from an EMBL/GenBank/DDBJ whole genome shotgun (WGS) entry which is preliminary data.</text>
</comment>
<dbReference type="AlphaFoldDB" id="A0AAN7DLP0"/>
<feature type="compositionally biased region" description="Polar residues" evidence="8">
    <location>
        <begin position="264"/>
        <end position="275"/>
    </location>
</feature>
<keyword evidence="2" id="KW-0479">Metal-binding</keyword>
<feature type="compositionally biased region" description="Low complexity" evidence="8">
    <location>
        <begin position="89"/>
        <end position="102"/>
    </location>
</feature>
<evidence type="ECO:0000256" key="4">
    <source>
        <dbReference type="ARBA" id="ARBA00022771"/>
    </source>
</evidence>
<dbReference type="GO" id="GO:0005634">
    <property type="term" value="C:nucleus"/>
    <property type="evidence" value="ECO:0007669"/>
    <property type="project" value="UniProtKB-SubCell"/>
</dbReference>
<proteinExistence type="predicted"/>
<comment type="subcellular location">
    <subcellularLocation>
        <location evidence="1">Nucleus</location>
    </subcellularLocation>
</comment>
<evidence type="ECO:0000259" key="9">
    <source>
        <dbReference type="PROSITE" id="PS50157"/>
    </source>
</evidence>
<dbReference type="Gene3D" id="3.30.160.60">
    <property type="entry name" value="Classic Zinc Finger"/>
    <property type="match status" value="2"/>
</dbReference>
<evidence type="ECO:0000256" key="1">
    <source>
        <dbReference type="ARBA" id="ARBA00004123"/>
    </source>
</evidence>
<feature type="compositionally biased region" description="Acidic residues" evidence="8">
    <location>
        <begin position="252"/>
        <end position="261"/>
    </location>
</feature>
<dbReference type="EMBL" id="JASEJX010000012">
    <property type="protein sequence ID" value="KAK4518694.1"/>
    <property type="molecule type" value="Genomic_DNA"/>
</dbReference>
<feature type="compositionally biased region" description="Basic and acidic residues" evidence="8">
    <location>
        <begin position="164"/>
        <end position="184"/>
    </location>
</feature>
<keyword evidence="6" id="KW-0539">Nucleus</keyword>
<dbReference type="PROSITE" id="PS50157">
    <property type="entry name" value="ZINC_FINGER_C2H2_2"/>
    <property type="match status" value="3"/>
</dbReference>
<feature type="compositionally biased region" description="Low complexity" evidence="8">
    <location>
        <begin position="145"/>
        <end position="158"/>
    </location>
</feature>
<name>A0AAN7DLP0_9FUNG</name>
<sequence>MASTSNNLAVKSEQPDVKIEPDLLQVAPPRKRKTQNETEQQSIEKRRIIDWPSDEAESSPETQQQDDALEQMRQCLSRVEMGNTEDQDMSSSSSSPAMASLSVGDVPFIPEMTPTGQHQPTPYKESPPSSPETEEQSPDDTHNIAVSAPPVAPAKSVPEPNEEQESKVRKITDFFSKGRFDANKFYKPPPPSTPKVKAEPDTGPSTFKSLQKKSLKPKSTAARKKKKTPATAAATMQPKRITCKRLIKPDPEEMSDNDMMSEGDGSSNKTMTDSNDAIRIEDDEDDNEKRFIRSSPPAAPETNMSMSQIKALLERIKQGTEPDIFDPKYSCQACPRAYDKQKTFHNHMHSRHGVNLEERKFIVLTYGPKPNITDESMFCTQCQKQYVSKDRFQHHNELHHGFEKVKLGRVAHKRRKGQDVTEEQDDGDEEREVEAQEKMDTLEQNEKKNKQATLKDLENHRNLGHCQAAILNHRGPPPDINDPHFYCSVCTISYSNRGSFHFHLRAVHKMDFPFAASTAGVRNRYKGPPPDIHHPKNYCCVCDIYYSQKLVYTYHLRNVHNIDIPFDKSPGVRIAVDDIKDESRKPDKTDPDYFCAYCNRGYTQRSSYLIHLNKMHFIDIPQRRPGALKPRPPLEPGVSPDVLDPNNYCCVCDVKFAHANSYRIHIKKYHGMGDALEAITLKKRSKKSNYYLDRRITNAGYHEERAKSNQKRLEFFNKPSGSQT</sequence>
<dbReference type="GeneID" id="89952602"/>
<dbReference type="Pfam" id="PF12756">
    <property type="entry name" value="zf-C2H2_2"/>
    <property type="match status" value="1"/>
</dbReference>
<dbReference type="PANTHER" id="PTHR24406">
    <property type="entry name" value="TRANSCRIPTIONAL REPRESSOR CTCFL-RELATED"/>
    <property type="match status" value="1"/>
</dbReference>
<feature type="region of interest" description="Disordered" evidence="8">
    <location>
        <begin position="703"/>
        <end position="724"/>
    </location>
</feature>
<feature type="region of interest" description="Disordered" evidence="8">
    <location>
        <begin position="410"/>
        <end position="448"/>
    </location>
</feature>
<evidence type="ECO:0000256" key="6">
    <source>
        <dbReference type="ARBA" id="ARBA00023242"/>
    </source>
</evidence>
<organism evidence="10 11">
    <name type="scientific">Mucor velutinosus</name>
    <dbReference type="NCBI Taxonomy" id="708070"/>
    <lineage>
        <taxon>Eukaryota</taxon>
        <taxon>Fungi</taxon>
        <taxon>Fungi incertae sedis</taxon>
        <taxon>Mucoromycota</taxon>
        <taxon>Mucoromycotina</taxon>
        <taxon>Mucoromycetes</taxon>
        <taxon>Mucorales</taxon>
        <taxon>Mucorineae</taxon>
        <taxon>Mucoraceae</taxon>
        <taxon>Mucor</taxon>
    </lineage>
</organism>
<evidence type="ECO:0000256" key="3">
    <source>
        <dbReference type="ARBA" id="ARBA00022737"/>
    </source>
</evidence>
<feature type="compositionally biased region" description="Basic residues" evidence="8">
    <location>
        <begin position="210"/>
        <end position="228"/>
    </location>
</feature>
<dbReference type="PROSITE" id="PS00028">
    <property type="entry name" value="ZINC_FINGER_C2H2_1"/>
    <property type="match status" value="6"/>
</dbReference>
<dbReference type="InterPro" id="IPR041661">
    <property type="entry name" value="ZN622/Rei1/Reh1_Znf-C2H2"/>
</dbReference>
<feature type="region of interest" description="Disordered" evidence="8">
    <location>
        <begin position="1"/>
        <end position="280"/>
    </location>
</feature>
<feature type="compositionally biased region" description="Basic and acidic residues" evidence="8">
    <location>
        <begin position="433"/>
        <end position="448"/>
    </location>
</feature>
<keyword evidence="4 7" id="KW-0863">Zinc-finger</keyword>
<keyword evidence="5" id="KW-0862">Zinc</keyword>
<evidence type="ECO:0000256" key="2">
    <source>
        <dbReference type="ARBA" id="ARBA00022723"/>
    </source>
</evidence>
<feature type="region of interest" description="Disordered" evidence="8">
    <location>
        <begin position="285"/>
        <end position="304"/>
    </location>
</feature>
<evidence type="ECO:0000256" key="7">
    <source>
        <dbReference type="PROSITE-ProRule" id="PRU00042"/>
    </source>
</evidence>
<accession>A0AAN7DLP0</accession>
<keyword evidence="3" id="KW-0677">Repeat</keyword>
<dbReference type="InterPro" id="IPR050888">
    <property type="entry name" value="ZnF_C2H2-type_TF"/>
</dbReference>
<evidence type="ECO:0000313" key="11">
    <source>
        <dbReference type="Proteomes" id="UP001304243"/>
    </source>
</evidence>
<feature type="compositionally biased region" description="Acidic residues" evidence="8">
    <location>
        <begin position="420"/>
        <end position="432"/>
    </location>
</feature>
<feature type="compositionally biased region" description="Basic and acidic residues" evidence="8">
    <location>
        <begin position="703"/>
        <end position="715"/>
    </location>
</feature>
<keyword evidence="11" id="KW-1185">Reference proteome</keyword>
<dbReference type="InterPro" id="IPR013087">
    <property type="entry name" value="Znf_C2H2_type"/>
</dbReference>
<evidence type="ECO:0000313" key="10">
    <source>
        <dbReference type="EMBL" id="KAK4518694.1"/>
    </source>
</evidence>
<dbReference type="RefSeq" id="XP_064685360.1">
    <property type="nucleotide sequence ID" value="XM_064828158.1"/>
</dbReference>
<dbReference type="Proteomes" id="UP001304243">
    <property type="component" value="Unassembled WGS sequence"/>
</dbReference>